<evidence type="ECO:0000256" key="3">
    <source>
        <dbReference type="SAM" id="SignalP"/>
    </source>
</evidence>
<evidence type="ECO:0000256" key="1">
    <source>
        <dbReference type="SAM" id="MobiDB-lite"/>
    </source>
</evidence>
<keyword evidence="2" id="KW-1133">Transmembrane helix</keyword>
<dbReference type="AlphaFoldDB" id="A0A6S8IVC5"/>
<dbReference type="EMBL" id="HBIM01005709">
    <property type="protein sequence ID" value="CAE0407028.1"/>
    <property type="molecule type" value="Transcribed_RNA"/>
</dbReference>
<sequence length="589" mass="64624">MKTIKYLFIILTLLIGLTVSEDSLETSFHFENEQELDNSRRGVVTPVSVVPPRSLEKQESKETSLFLLESGDVGFDEVPPSSLRPRLGQDISQVGIWPFSSSSAQEKNLTSDACAGQTDCTSCYAKSSWCHWCENQNACHSKGSVYGCFSGSECKKNHTVDPDDQHGCAAHQTCSECSTASRFCHWCAHDQACHNIGSVYGCAVGVDCFSNDMCKRKAPQKIKQHFSVDQLNALPIAIVMAVAVLCCCCTSICFCICSGVKGAYDDLADLSANHEGDATEPLLLENHIENDYDPIVIVPSPAGEENEDEQRREMATEESFVSAVEEGEAIGEDGPTADEEVDNGDTYPNDQPLDEDNVAVETAPLLMDESTTSVRNVRRSIRPRRPRHMQRLCNGCRACYMVTILLMCTMVFCSIWFYPKIPVYNICNDNVAWKSIIESMESLHTKADIEILGSIVNPNHVSAILVNGTGTFSYKNKFVGTFTIPPFTAEAMAITDFVLIAHLTPGAWDGIAIAKDFSLGKLVLTANASAVVRIPALADLTVQGGRDKIMVYVNEIQDRSLCACPSWDEAKNHTDPPKFSAEIPLFEQA</sequence>
<evidence type="ECO:0000313" key="5">
    <source>
        <dbReference type="EMBL" id="CAE0407028.1"/>
    </source>
</evidence>
<protein>
    <recommendedName>
        <fullName evidence="7">FAS1 domain-containing protein</fullName>
    </recommendedName>
</protein>
<keyword evidence="2" id="KW-0472">Membrane</keyword>
<accession>A0A6S8IVC5</accession>
<evidence type="ECO:0000313" key="6">
    <source>
        <dbReference type="EMBL" id="CAE0407029.1"/>
    </source>
</evidence>
<evidence type="ECO:0000256" key="2">
    <source>
        <dbReference type="SAM" id="Phobius"/>
    </source>
</evidence>
<evidence type="ECO:0000313" key="4">
    <source>
        <dbReference type="EMBL" id="CAE0407026.1"/>
    </source>
</evidence>
<proteinExistence type="predicted"/>
<name>A0A6S8IVC5_9STRA</name>
<keyword evidence="3" id="KW-0732">Signal</keyword>
<feature type="chain" id="PRO_5036191412" description="FAS1 domain-containing protein" evidence="3">
    <location>
        <begin position="21"/>
        <end position="589"/>
    </location>
</feature>
<evidence type="ECO:0008006" key="7">
    <source>
        <dbReference type="Google" id="ProtNLM"/>
    </source>
</evidence>
<feature type="transmembrane region" description="Helical" evidence="2">
    <location>
        <begin position="233"/>
        <end position="257"/>
    </location>
</feature>
<gene>
    <name evidence="4" type="ORF">ACOF00016_LOCUS4853</name>
    <name evidence="5" type="ORF">ACOF00016_LOCUS4855</name>
    <name evidence="6" type="ORF">ACOF00016_LOCUS4856</name>
</gene>
<feature type="transmembrane region" description="Helical" evidence="2">
    <location>
        <begin position="398"/>
        <end position="418"/>
    </location>
</feature>
<organism evidence="6">
    <name type="scientific">Amphora coffeiformis</name>
    <dbReference type="NCBI Taxonomy" id="265554"/>
    <lineage>
        <taxon>Eukaryota</taxon>
        <taxon>Sar</taxon>
        <taxon>Stramenopiles</taxon>
        <taxon>Ochrophyta</taxon>
        <taxon>Bacillariophyta</taxon>
        <taxon>Bacillariophyceae</taxon>
        <taxon>Bacillariophycidae</taxon>
        <taxon>Thalassiophysales</taxon>
        <taxon>Catenulaceae</taxon>
        <taxon>Amphora</taxon>
    </lineage>
</organism>
<feature type="signal peptide" evidence="3">
    <location>
        <begin position="1"/>
        <end position="20"/>
    </location>
</feature>
<dbReference type="EMBL" id="HBIM01005707">
    <property type="protein sequence ID" value="CAE0407026.1"/>
    <property type="molecule type" value="Transcribed_RNA"/>
</dbReference>
<feature type="region of interest" description="Disordered" evidence="1">
    <location>
        <begin position="297"/>
        <end position="355"/>
    </location>
</feature>
<feature type="compositionally biased region" description="Acidic residues" evidence="1">
    <location>
        <begin position="325"/>
        <end position="343"/>
    </location>
</feature>
<reference evidence="6" key="1">
    <citation type="submission" date="2021-01" db="EMBL/GenBank/DDBJ databases">
        <authorList>
            <person name="Corre E."/>
            <person name="Pelletier E."/>
            <person name="Niang G."/>
            <person name="Scheremetjew M."/>
            <person name="Finn R."/>
            <person name="Kale V."/>
            <person name="Holt S."/>
            <person name="Cochrane G."/>
            <person name="Meng A."/>
            <person name="Brown T."/>
            <person name="Cohen L."/>
        </authorList>
    </citation>
    <scope>NUCLEOTIDE SEQUENCE</scope>
    <source>
        <strain evidence="6">CCMP127</strain>
    </source>
</reference>
<dbReference type="EMBL" id="HBIM01005710">
    <property type="protein sequence ID" value="CAE0407029.1"/>
    <property type="molecule type" value="Transcribed_RNA"/>
</dbReference>
<keyword evidence="2" id="KW-0812">Transmembrane</keyword>